<evidence type="ECO:0000313" key="2">
    <source>
        <dbReference type="Proteomes" id="UP000054683"/>
    </source>
</evidence>
<name>A0A158EQQ2_9BURK</name>
<dbReference type="OrthoDB" id="9145580at2"/>
<evidence type="ECO:0000313" key="1">
    <source>
        <dbReference type="EMBL" id="SAL09419.1"/>
    </source>
</evidence>
<dbReference type="RefSeq" id="WP_062080847.1">
    <property type="nucleotide sequence ID" value="NZ_FCOK02000001.1"/>
</dbReference>
<sequence>MGESEKPNFTVIGDTVYTLPPDRLAEFLERQLEVSRDASIVIEQWFRRDLWAPEEAFMLLLNIDPEESSVGESTRFVGGLKPLLEFARIKYLDGRCIHAEIWTSLIERGFAPRDLARKVRMVVRDTSQRYREMMSLWQSGEHPGRNPPSYYAQWARSKDFAVPWPDTSKPHAEAVKTGSADADADLMNRRIKAIVNAASALGFDLKSIERGGKKKVESACLEMKDAELGFTQSTFKKAWVEASKSDSISVEDKEKYKKR</sequence>
<dbReference type="Proteomes" id="UP000054683">
    <property type="component" value="Unassembled WGS sequence"/>
</dbReference>
<organism evidence="1 2">
    <name type="scientific">Caballeronia udeis</name>
    <dbReference type="NCBI Taxonomy" id="1232866"/>
    <lineage>
        <taxon>Bacteria</taxon>
        <taxon>Pseudomonadati</taxon>
        <taxon>Pseudomonadota</taxon>
        <taxon>Betaproteobacteria</taxon>
        <taxon>Burkholderiales</taxon>
        <taxon>Burkholderiaceae</taxon>
        <taxon>Caballeronia</taxon>
    </lineage>
</organism>
<dbReference type="AlphaFoldDB" id="A0A158EQQ2"/>
<protein>
    <submittedName>
        <fullName evidence="1">Uncharacterized protein</fullName>
    </submittedName>
</protein>
<gene>
    <name evidence="1" type="ORF">AWB69_00033</name>
</gene>
<accession>A0A158EQQ2</accession>
<dbReference type="EMBL" id="FCOK02000001">
    <property type="protein sequence ID" value="SAL09419.1"/>
    <property type="molecule type" value="Genomic_DNA"/>
</dbReference>
<reference evidence="1 2" key="1">
    <citation type="submission" date="2016-01" db="EMBL/GenBank/DDBJ databases">
        <authorList>
            <person name="Oliw E.H."/>
        </authorList>
    </citation>
    <scope>NUCLEOTIDE SEQUENCE [LARGE SCALE GENOMIC DNA]</scope>
    <source>
        <strain evidence="1">LMG 27134</strain>
    </source>
</reference>
<proteinExistence type="predicted"/>